<sequence length="118" mass="13283">MCERSMGQDALDDMLVASAGLTEDTWVTTDGRAIKYEDLTDSHLRNIIGYLQRQSTECTIGLTVVNGEQAGYALEDEICQIESNLDRLLLECDRRGWNRAATLLGIATSRKERWLEVD</sequence>
<dbReference type="AlphaFoldDB" id="A0A0F9HK54"/>
<proteinExistence type="predicted"/>
<gene>
    <name evidence="1" type="ORF">LCGC14_1773030</name>
</gene>
<comment type="caution">
    <text evidence="1">The sequence shown here is derived from an EMBL/GenBank/DDBJ whole genome shotgun (WGS) entry which is preliminary data.</text>
</comment>
<organism evidence="1">
    <name type="scientific">marine sediment metagenome</name>
    <dbReference type="NCBI Taxonomy" id="412755"/>
    <lineage>
        <taxon>unclassified sequences</taxon>
        <taxon>metagenomes</taxon>
        <taxon>ecological metagenomes</taxon>
    </lineage>
</organism>
<accession>A0A0F9HK54</accession>
<reference evidence="1" key="1">
    <citation type="journal article" date="2015" name="Nature">
        <title>Complex archaea that bridge the gap between prokaryotes and eukaryotes.</title>
        <authorList>
            <person name="Spang A."/>
            <person name="Saw J.H."/>
            <person name="Jorgensen S.L."/>
            <person name="Zaremba-Niedzwiedzka K."/>
            <person name="Martijn J."/>
            <person name="Lind A.E."/>
            <person name="van Eijk R."/>
            <person name="Schleper C."/>
            <person name="Guy L."/>
            <person name="Ettema T.J."/>
        </authorList>
    </citation>
    <scope>NUCLEOTIDE SEQUENCE</scope>
</reference>
<protein>
    <submittedName>
        <fullName evidence="1">Uncharacterized protein</fullName>
    </submittedName>
</protein>
<name>A0A0F9HK54_9ZZZZ</name>
<evidence type="ECO:0000313" key="1">
    <source>
        <dbReference type="EMBL" id="KKM03582.1"/>
    </source>
</evidence>
<dbReference type="EMBL" id="LAZR01016652">
    <property type="protein sequence ID" value="KKM03582.1"/>
    <property type="molecule type" value="Genomic_DNA"/>
</dbReference>